<sequence>MQIEVTPLPGIGVRKDFPVRKGGRRIGVVEHRDGSIDLIVGRPGNPDASDQIALSSTEASALASLLGAPQVVAQLEAEHREFDGVSTGQFPIAAHSPYDCRTLGDTRLRTRTKASIVAVIRSGAALASPGPEFVFTAGDVLIVVGSADSLKAAAQILHDG</sequence>
<dbReference type="InterPro" id="IPR058776">
    <property type="entry name" value="KhtT-like_N"/>
</dbReference>
<organism evidence="2 3">
    <name type="scientific">Nocardia rhizosphaerihabitans</name>
    <dbReference type="NCBI Taxonomy" id="1691570"/>
    <lineage>
        <taxon>Bacteria</taxon>
        <taxon>Bacillati</taxon>
        <taxon>Actinomycetota</taxon>
        <taxon>Actinomycetes</taxon>
        <taxon>Mycobacteriales</taxon>
        <taxon>Nocardiaceae</taxon>
        <taxon>Nocardia</taxon>
    </lineage>
</organism>
<dbReference type="Gene3D" id="3.30.70.1450">
    <property type="entry name" value="Regulator of K+ conductance, C-terminal domain"/>
    <property type="match status" value="1"/>
</dbReference>
<dbReference type="PIRSF" id="PIRSF005028">
    <property type="entry name" value="KhtT"/>
    <property type="match status" value="1"/>
</dbReference>
<dbReference type="SUPFAM" id="SSF116726">
    <property type="entry name" value="TrkA C-terminal domain-like"/>
    <property type="match status" value="1"/>
</dbReference>
<keyword evidence="3" id="KW-1185">Reference proteome</keyword>
<evidence type="ECO:0000313" key="2">
    <source>
        <dbReference type="EMBL" id="GGN95289.1"/>
    </source>
</evidence>
<proteinExistence type="predicted"/>
<dbReference type="PANTHER" id="PTHR30445:SF8">
    <property type="entry name" value="K(+)_H(+) ANTIPORTER SUBUNIT KHTT"/>
    <property type="match status" value="1"/>
</dbReference>
<gene>
    <name evidence="2" type="ORF">GCM10011610_59130</name>
</gene>
<dbReference type="InterPro" id="IPR006037">
    <property type="entry name" value="RCK_C"/>
</dbReference>
<feature type="domain" description="RCK C-terminal" evidence="1">
    <location>
        <begin position="75"/>
        <end position="159"/>
    </location>
</feature>
<comment type="caution">
    <text evidence="2">The sequence shown here is derived from an EMBL/GenBank/DDBJ whole genome shotgun (WGS) entry which is preliminary data.</text>
</comment>
<evidence type="ECO:0000313" key="3">
    <source>
        <dbReference type="Proteomes" id="UP000658127"/>
    </source>
</evidence>
<evidence type="ECO:0000259" key="1">
    <source>
        <dbReference type="PROSITE" id="PS51202"/>
    </source>
</evidence>
<reference evidence="3" key="1">
    <citation type="journal article" date="2019" name="Int. J. Syst. Evol. Microbiol.">
        <title>The Global Catalogue of Microorganisms (GCM) 10K type strain sequencing project: providing services to taxonomists for standard genome sequencing and annotation.</title>
        <authorList>
            <consortium name="The Broad Institute Genomics Platform"/>
            <consortium name="The Broad Institute Genome Sequencing Center for Infectious Disease"/>
            <person name="Wu L."/>
            <person name="Ma J."/>
        </authorList>
    </citation>
    <scope>NUCLEOTIDE SEQUENCE [LARGE SCALE GENOMIC DNA]</scope>
    <source>
        <strain evidence="3">CGMCC 4.7329</strain>
    </source>
</reference>
<dbReference type="Pfam" id="PF02080">
    <property type="entry name" value="TrkA_C"/>
    <property type="match status" value="1"/>
</dbReference>
<dbReference type="InterPro" id="IPR036721">
    <property type="entry name" value="RCK_C_sf"/>
</dbReference>
<dbReference type="Proteomes" id="UP000658127">
    <property type="component" value="Unassembled WGS sequence"/>
</dbReference>
<dbReference type="PANTHER" id="PTHR30445">
    <property type="entry name" value="K(+)_H(+) ANTIPORTER SUBUNIT KHTT"/>
    <property type="match status" value="1"/>
</dbReference>
<accession>A0ABQ2KY83</accession>
<dbReference type="InterPro" id="IPR026278">
    <property type="entry name" value="KhtT"/>
</dbReference>
<dbReference type="EMBL" id="BMNE01000009">
    <property type="protein sequence ID" value="GGN95289.1"/>
    <property type="molecule type" value="Genomic_DNA"/>
</dbReference>
<protein>
    <submittedName>
        <fullName evidence="2">Potassium transporter TrkA</fullName>
    </submittedName>
</protein>
<dbReference type="RefSeq" id="WP_189033774.1">
    <property type="nucleotide sequence ID" value="NZ_BMNE01000009.1"/>
</dbReference>
<name>A0ABQ2KY83_9NOCA</name>
<dbReference type="Pfam" id="PF25991">
    <property type="entry name" value="KhtT_N"/>
    <property type="match status" value="1"/>
</dbReference>
<dbReference type="InterPro" id="IPR050144">
    <property type="entry name" value="AAE_transporter"/>
</dbReference>
<dbReference type="PROSITE" id="PS51202">
    <property type="entry name" value="RCK_C"/>
    <property type="match status" value="1"/>
</dbReference>